<evidence type="ECO:0000256" key="1">
    <source>
        <dbReference type="SAM" id="MobiDB-lite"/>
    </source>
</evidence>
<dbReference type="STRING" id="412690.SAMN04489834_0678"/>
<evidence type="ECO:0000313" key="2">
    <source>
        <dbReference type="EMBL" id="SDS00227.1"/>
    </source>
</evidence>
<protein>
    <recommendedName>
        <fullName evidence="4">WXG100 family type VII secretion target</fullName>
    </recommendedName>
</protein>
<accession>A0A1H1NMT2</accession>
<dbReference type="Gene3D" id="1.10.287.1060">
    <property type="entry name" value="ESAT-6-like"/>
    <property type="match status" value="1"/>
</dbReference>
<gene>
    <name evidence="2" type="ORF">SAMN04489834_0678</name>
</gene>
<dbReference type="EMBL" id="LT629742">
    <property type="protein sequence ID" value="SDS00227.1"/>
    <property type="molecule type" value="Genomic_DNA"/>
</dbReference>
<feature type="region of interest" description="Disordered" evidence="1">
    <location>
        <begin position="102"/>
        <end position="130"/>
    </location>
</feature>
<dbReference type="InterPro" id="IPR036689">
    <property type="entry name" value="ESAT-6-like_sf"/>
</dbReference>
<evidence type="ECO:0008006" key="4">
    <source>
        <dbReference type="Google" id="ProtNLM"/>
    </source>
</evidence>
<dbReference type="AlphaFoldDB" id="A0A1H1NMT2"/>
<feature type="compositionally biased region" description="Polar residues" evidence="1">
    <location>
        <begin position="115"/>
        <end position="130"/>
    </location>
</feature>
<organism evidence="2 3">
    <name type="scientific">Microterricola viridarii</name>
    <dbReference type="NCBI Taxonomy" id="412690"/>
    <lineage>
        <taxon>Bacteria</taxon>
        <taxon>Bacillati</taxon>
        <taxon>Actinomycetota</taxon>
        <taxon>Actinomycetes</taxon>
        <taxon>Micrococcales</taxon>
        <taxon>Microbacteriaceae</taxon>
        <taxon>Microterricola</taxon>
    </lineage>
</organism>
<dbReference type="SUPFAM" id="SSF140453">
    <property type="entry name" value="EsxAB dimer-like"/>
    <property type="match status" value="1"/>
</dbReference>
<keyword evidence="3" id="KW-1185">Reference proteome</keyword>
<dbReference type="Proteomes" id="UP000181956">
    <property type="component" value="Chromosome I"/>
</dbReference>
<sequence>MSHPYASLRNSNLLKGTWLVKFVMGADTLAQLTKKTSSSSDDMGALVKQLAQAAAPLEGKFNGAGRSAFDRFKAETDHISIELNAALAAVLAGIAGMDRSYKEGDSSMADETRSTESSVSFDAARFSSSR</sequence>
<name>A0A1H1NMT2_9MICO</name>
<feature type="compositionally biased region" description="Basic and acidic residues" evidence="1">
    <location>
        <begin position="102"/>
        <end position="114"/>
    </location>
</feature>
<evidence type="ECO:0000313" key="3">
    <source>
        <dbReference type="Proteomes" id="UP000181956"/>
    </source>
</evidence>
<reference evidence="3" key="1">
    <citation type="submission" date="2016-10" db="EMBL/GenBank/DDBJ databases">
        <authorList>
            <person name="Varghese N."/>
            <person name="Submissions S."/>
        </authorList>
    </citation>
    <scope>NUCLEOTIDE SEQUENCE [LARGE SCALE GENOMIC DNA]</scope>
    <source>
        <strain evidence="3">DSM 21772</strain>
    </source>
</reference>
<proteinExistence type="predicted"/>